<evidence type="ECO:0000313" key="2">
    <source>
        <dbReference type="EMBL" id="MFC5479940.1"/>
    </source>
</evidence>
<evidence type="ECO:0008006" key="4">
    <source>
        <dbReference type="Google" id="ProtNLM"/>
    </source>
</evidence>
<dbReference type="EMBL" id="JBHSMR010000013">
    <property type="protein sequence ID" value="MFC5479940.1"/>
    <property type="molecule type" value="Genomic_DNA"/>
</dbReference>
<dbReference type="Proteomes" id="UP001596101">
    <property type="component" value="Unassembled WGS sequence"/>
</dbReference>
<feature type="transmembrane region" description="Helical" evidence="1">
    <location>
        <begin position="79"/>
        <end position="98"/>
    </location>
</feature>
<evidence type="ECO:0000256" key="1">
    <source>
        <dbReference type="SAM" id="Phobius"/>
    </source>
</evidence>
<feature type="transmembrane region" description="Helical" evidence="1">
    <location>
        <begin position="40"/>
        <end position="58"/>
    </location>
</feature>
<sequence length="130" mass="13583">MKRAFPLGRSVLGAAIIIGGAAVLKWAAPEYLSPEWAQRLLGALLGFIVVVYANVLPKSLTQLARLRCSPAAEQAARRFAGWSLVLGGLGYMLAMLLAPLASMYLVGGTLLAVALAAALLRCFGVRSTAA</sequence>
<comment type="caution">
    <text evidence="2">The sequence shown here is derived from an EMBL/GenBank/DDBJ whole genome shotgun (WGS) entry which is preliminary data.</text>
</comment>
<reference evidence="3" key="1">
    <citation type="journal article" date="2019" name="Int. J. Syst. Evol. Microbiol.">
        <title>The Global Catalogue of Microorganisms (GCM) 10K type strain sequencing project: providing services to taxonomists for standard genome sequencing and annotation.</title>
        <authorList>
            <consortium name="The Broad Institute Genomics Platform"/>
            <consortium name="The Broad Institute Genome Sequencing Center for Infectious Disease"/>
            <person name="Wu L."/>
            <person name="Ma J."/>
        </authorList>
    </citation>
    <scope>NUCLEOTIDE SEQUENCE [LARGE SCALE GENOMIC DNA]</scope>
    <source>
        <strain evidence="3">CCUG 43111</strain>
    </source>
</reference>
<keyword evidence="1" id="KW-0472">Membrane</keyword>
<proteinExistence type="predicted"/>
<keyword evidence="1" id="KW-0812">Transmembrane</keyword>
<name>A0ABW0MNZ1_9BURK</name>
<organism evidence="2 3">
    <name type="scientific">Massilia suwonensis</name>
    <dbReference type="NCBI Taxonomy" id="648895"/>
    <lineage>
        <taxon>Bacteria</taxon>
        <taxon>Pseudomonadati</taxon>
        <taxon>Pseudomonadota</taxon>
        <taxon>Betaproteobacteria</taxon>
        <taxon>Burkholderiales</taxon>
        <taxon>Oxalobacteraceae</taxon>
        <taxon>Telluria group</taxon>
        <taxon>Massilia</taxon>
    </lineage>
</organism>
<accession>A0ABW0MNZ1</accession>
<keyword evidence="3" id="KW-1185">Reference proteome</keyword>
<protein>
    <recommendedName>
        <fullName evidence="4">MFS transporter</fullName>
    </recommendedName>
</protein>
<gene>
    <name evidence="2" type="ORF">ACFPQ5_17210</name>
</gene>
<feature type="transmembrane region" description="Helical" evidence="1">
    <location>
        <begin position="104"/>
        <end position="124"/>
    </location>
</feature>
<evidence type="ECO:0000313" key="3">
    <source>
        <dbReference type="Proteomes" id="UP001596101"/>
    </source>
</evidence>
<keyword evidence="1" id="KW-1133">Transmembrane helix</keyword>
<dbReference type="RefSeq" id="WP_379758351.1">
    <property type="nucleotide sequence ID" value="NZ_JBHSMR010000013.1"/>
</dbReference>
<feature type="transmembrane region" description="Helical" evidence="1">
    <location>
        <begin position="7"/>
        <end position="28"/>
    </location>
</feature>